<dbReference type="Gene3D" id="2.40.10.10">
    <property type="entry name" value="Trypsin-like serine proteases"/>
    <property type="match status" value="2"/>
</dbReference>
<organism evidence="4 5">
    <name type="scientific">Exocentrus adspersus</name>
    <dbReference type="NCBI Taxonomy" id="1586481"/>
    <lineage>
        <taxon>Eukaryota</taxon>
        <taxon>Metazoa</taxon>
        <taxon>Ecdysozoa</taxon>
        <taxon>Arthropoda</taxon>
        <taxon>Hexapoda</taxon>
        <taxon>Insecta</taxon>
        <taxon>Pterygota</taxon>
        <taxon>Neoptera</taxon>
        <taxon>Endopterygota</taxon>
        <taxon>Coleoptera</taxon>
        <taxon>Polyphaga</taxon>
        <taxon>Cucujiformia</taxon>
        <taxon>Chrysomeloidea</taxon>
        <taxon>Cerambycidae</taxon>
        <taxon>Lamiinae</taxon>
        <taxon>Acanthocinini</taxon>
        <taxon>Exocentrus</taxon>
    </lineage>
</organism>
<dbReference type="InterPro" id="IPR001254">
    <property type="entry name" value="Trypsin_dom"/>
</dbReference>
<evidence type="ECO:0000313" key="5">
    <source>
        <dbReference type="Proteomes" id="UP001159042"/>
    </source>
</evidence>
<evidence type="ECO:0000313" key="4">
    <source>
        <dbReference type="EMBL" id="KAJ8918123.1"/>
    </source>
</evidence>
<protein>
    <recommendedName>
        <fullName evidence="3">Peptidase S1 domain-containing protein</fullName>
    </recommendedName>
</protein>
<dbReference type="InterPro" id="IPR043504">
    <property type="entry name" value="Peptidase_S1_PA_chymotrypsin"/>
</dbReference>
<sequence length="172" mass="18468">MKVAAYLLASLSLSVALPAQNFSWNEVKGVNLILKPASNDYAVVDEPNNGRIIGGNESVPHSKPYQVGLLINGESFCSGSLISTSFVITAAHCVAGASFVELIFGAHNINIQEASQVRVTSRNIFSNPGYTALYPHNNDIALIKTPTPIVPNNYIPNHHPCSRKKLGPIEDS</sequence>
<reference evidence="4 5" key="1">
    <citation type="journal article" date="2023" name="Insect Mol. Biol.">
        <title>Genome sequencing provides insights into the evolution of gene families encoding plant cell wall-degrading enzymes in longhorned beetles.</title>
        <authorList>
            <person name="Shin N.R."/>
            <person name="Okamura Y."/>
            <person name="Kirsch R."/>
            <person name="Pauchet Y."/>
        </authorList>
    </citation>
    <scope>NUCLEOTIDE SEQUENCE [LARGE SCALE GENOMIC DNA]</scope>
    <source>
        <strain evidence="4">EAD_L_NR</strain>
    </source>
</reference>
<evidence type="ECO:0000259" key="3">
    <source>
        <dbReference type="PROSITE" id="PS50240"/>
    </source>
</evidence>
<proteinExistence type="predicted"/>
<dbReference type="PANTHER" id="PTHR24252:SF7">
    <property type="entry name" value="HYALIN"/>
    <property type="match status" value="1"/>
</dbReference>
<dbReference type="InterPro" id="IPR018114">
    <property type="entry name" value="TRYPSIN_HIS"/>
</dbReference>
<dbReference type="EMBL" id="JANEYG010000028">
    <property type="protein sequence ID" value="KAJ8918123.1"/>
    <property type="molecule type" value="Genomic_DNA"/>
</dbReference>
<dbReference type="InterPro" id="IPR001314">
    <property type="entry name" value="Peptidase_S1A"/>
</dbReference>
<dbReference type="FunFam" id="2.40.10.10:FF:000068">
    <property type="entry name" value="transmembrane protease serine 2"/>
    <property type="match status" value="1"/>
</dbReference>
<dbReference type="InterPro" id="IPR009003">
    <property type="entry name" value="Peptidase_S1_PA"/>
</dbReference>
<evidence type="ECO:0000256" key="1">
    <source>
        <dbReference type="ARBA" id="ARBA00023157"/>
    </source>
</evidence>
<dbReference type="GO" id="GO:0006508">
    <property type="term" value="P:proteolysis"/>
    <property type="evidence" value="ECO:0007669"/>
    <property type="project" value="InterPro"/>
</dbReference>
<name>A0AAV8VV72_9CUCU</name>
<dbReference type="AlphaFoldDB" id="A0AAV8VV72"/>
<feature type="signal peptide" evidence="2">
    <location>
        <begin position="1"/>
        <end position="16"/>
    </location>
</feature>
<feature type="chain" id="PRO_5043563847" description="Peptidase S1 domain-containing protein" evidence="2">
    <location>
        <begin position="17"/>
        <end position="172"/>
    </location>
</feature>
<dbReference type="PANTHER" id="PTHR24252">
    <property type="entry name" value="ACROSIN-RELATED"/>
    <property type="match status" value="1"/>
</dbReference>
<evidence type="ECO:0000256" key="2">
    <source>
        <dbReference type="SAM" id="SignalP"/>
    </source>
</evidence>
<gene>
    <name evidence="4" type="ORF">NQ315_011580</name>
</gene>
<dbReference type="PRINTS" id="PR00722">
    <property type="entry name" value="CHYMOTRYPSIN"/>
</dbReference>
<dbReference type="SMART" id="SM00020">
    <property type="entry name" value="Tryp_SPc"/>
    <property type="match status" value="1"/>
</dbReference>
<keyword evidence="2" id="KW-0732">Signal</keyword>
<dbReference type="GO" id="GO:0004252">
    <property type="term" value="F:serine-type endopeptidase activity"/>
    <property type="evidence" value="ECO:0007669"/>
    <property type="project" value="InterPro"/>
</dbReference>
<keyword evidence="1" id="KW-1015">Disulfide bond</keyword>
<keyword evidence="5" id="KW-1185">Reference proteome</keyword>
<dbReference type="Pfam" id="PF00089">
    <property type="entry name" value="Trypsin"/>
    <property type="match status" value="1"/>
</dbReference>
<feature type="domain" description="Peptidase S1" evidence="3">
    <location>
        <begin position="52"/>
        <end position="172"/>
    </location>
</feature>
<dbReference type="PROSITE" id="PS00134">
    <property type="entry name" value="TRYPSIN_HIS"/>
    <property type="match status" value="1"/>
</dbReference>
<dbReference type="SUPFAM" id="SSF50494">
    <property type="entry name" value="Trypsin-like serine proteases"/>
    <property type="match status" value="1"/>
</dbReference>
<dbReference type="PROSITE" id="PS50240">
    <property type="entry name" value="TRYPSIN_DOM"/>
    <property type="match status" value="1"/>
</dbReference>
<dbReference type="Proteomes" id="UP001159042">
    <property type="component" value="Unassembled WGS sequence"/>
</dbReference>
<accession>A0AAV8VV72</accession>
<comment type="caution">
    <text evidence="4">The sequence shown here is derived from an EMBL/GenBank/DDBJ whole genome shotgun (WGS) entry which is preliminary data.</text>
</comment>